<dbReference type="InterPro" id="IPR000014">
    <property type="entry name" value="PAS"/>
</dbReference>
<name>A0ABP9Y295_9FUNG</name>
<dbReference type="NCBIfam" id="TIGR00229">
    <property type="entry name" value="sensory_box"/>
    <property type="match status" value="1"/>
</dbReference>
<dbReference type="InterPro" id="IPR013655">
    <property type="entry name" value="PAS_fold_3"/>
</dbReference>
<comment type="caution">
    <text evidence="2">The sequence shown here is derived from an EMBL/GenBank/DDBJ whole genome shotgun (WGS) entry which is preliminary data.</text>
</comment>
<dbReference type="InterPro" id="IPR050933">
    <property type="entry name" value="Circadian_TF"/>
</dbReference>
<dbReference type="Proteomes" id="UP001476247">
    <property type="component" value="Unassembled WGS sequence"/>
</dbReference>
<dbReference type="CDD" id="cd00130">
    <property type="entry name" value="PAS"/>
    <property type="match status" value="2"/>
</dbReference>
<dbReference type="Pfam" id="PF08447">
    <property type="entry name" value="PAS_3"/>
    <property type="match status" value="1"/>
</dbReference>
<dbReference type="PROSITE" id="PS50112">
    <property type="entry name" value="PAS"/>
    <property type="match status" value="1"/>
</dbReference>
<dbReference type="SUPFAM" id="SSF55785">
    <property type="entry name" value="PYP-like sensor domain (PAS domain)"/>
    <property type="match status" value="2"/>
</dbReference>
<feature type="domain" description="PAS" evidence="1">
    <location>
        <begin position="6"/>
        <end position="52"/>
    </location>
</feature>
<evidence type="ECO:0000259" key="1">
    <source>
        <dbReference type="PROSITE" id="PS50112"/>
    </source>
</evidence>
<organism evidence="2 3">
    <name type="scientific">Helicostylum pulchrum</name>
    <dbReference type="NCBI Taxonomy" id="562976"/>
    <lineage>
        <taxon>Eukaryota</taxon>
        <taxon>Fungi</taxon>
        <taxon>Fungi incertae sedis</taxon>
        <taxon>Mucoromycota</taxon>
        <taxon>Mucoromycotina</taxon>
        <taxon>Mucoromycetes</taxon>
        <taxon>Mucorales</taxon>
        <taxon>Mucorineae</taxon>
        <taxon>Mucoraceae</taxon>
        <taxon>Helicostylum</taxon>
    </lineage>
</organism>
<dbReference type="InterPro" id="IPR035965">
    <property type="entry name" value="PAS-like_dom_sf"/>
</dbReference>
<evidence type="ECO:0000313" key="3">
    <source>
        <dbReference type="Proteomes" id="UP001476247"/>
    </source>
</evidence>
<keyword evidence="3" id="KW-1185">Reference proteome</keyword>
<proteinExistence type="predicted"/>
<gene>
    <name evidence="2" type="ORF">HPULCUR_006566</name>
</gene>
<dbReference type="EMBL" id="BAABUJ010000018">
    <property type="protein sequence ID" value="GAA5801124.1"/>
    <property type="molecule type" value="Genomic_DNA"/>
</dbReference>
<dbReference type="Gene3D" id="3.30.450.20">
    <property type="entry name" value="PAS domain"/>
    <property type="match status" value="2"/>
</dbReference>
<reference evidence="2 3" key="1">
    <citation type="submission" date="2024-04" db="EMBL/GenBank/DDBJ databases">
        <title>genome sequences of Mucor flavus KT1a and Helicostylum pulchrum KT1b strains isolation_sourced from the surface of a dry-aged beef.</title>
        <authorList>
            <person name="Toyotome T."/>
            <person name="Hosono M."/>
            <person name="Torimaru M."/>
            <person name="Fukuda K."/>
            <person name="Mikami N."/>
        </authorList>
    </citation>
    <scope>NUCLEOTIDE SEQUENCE [LARGE SCALE GENOMIC DNA]</scope>
    <source>
        <strain evidence="2 3">KT1b</strain>
    </source>
</reference>
<dbReference type="PANTHER" id="PTHR23042">
    <property type="entry name" value="CIRCADIAN PROTEIN CLOCK/ARNT/BMAL/PAS"/>
    <property type="match status" value="1"/>
</dbReference>
<protein>
    <recommendedName>
        <fullName evidence="1">PAS domain-containing protein</fullName>
    </recommendedName>
</protein>
<sequence>MDVNCIIIYDNTAQASVLFASESIHDVLGYTPEELTGHPGYRFTHPDEHEALALIHTANVNEQRMSSLTMYRSRHKNGTYVQTDVIIHYCYDSLITTTFIVHSQDCLKRRMRVNSADFAYFIQSDGTIQLNDSQEKTKHLRDFKDPWGKDKKLEKKTQEPRFCLILNRYTSNCTIVFATKMCEIVELNQFDCIGKSLYDFISPQDHENVSKQIELSKSNDLISKLRFHWITEENKLIYIEAVVSCTYDGLVMVSRLCPSFITE</sequence>
<evidence type="ECO:0000313" key="2">
    <source>
        <dbReference type="EMBL" id="GAA5801124.1"/>
    </source>
</evidence>
<accession>A0ABP9Y295</accession>